<evidence type="ECO:0000256" key="2">
    <source>
        <dbReference type="ARBA" id="ARBA00023125"/>
    </source>
</evidence>
<dbReference type="PROSITE" id="PS50932">
    <property type="entry name" value="HTH_LACI_2"/>
    <property type="match status" value="1"/>
</dbReference>
<organism evidence="5 6">
    <name type="scientific">Krasilnikoviella flava</name>
    <dbReference type="NCBI Taxonomy" id="526729"/>
    <lineage>
        <taxon>Bacteria</taxon>
        <taxon>Bacillati</taxon>
        <taxon>Actinomycetota</taxon>
        <taxon>Actinomycetes</taxon>
        <taxon>Micrococcales</taxon>
        <taxon>Promicromonosporaceae</taxon>
        <taxon>Krasilnikoviella</taxon>
    </lineage>
</organism>
<keyword evidence="3" id="KW-0804">Transcription</keyword>
<dbReference type="OrthoDB" id="252678at2"/>
<dbReference type="SUPFAM" id="SSF53822">
    <property type="entry name" value="Periplasmic binding protein-like I"/>
    <property type="match status" value="1"/>
</dbReference>
<evidence type="ECO:0000256" key="1">
    <source>
        <dbReference type="ARBA" id="ARBA00023015"/>
    </source>
</evidence>
<proteinExistence type="predicted"/>
<keyword evidence="1" id="KW-0805">Transcription regulation</keyword>
<evidence type="ECO:0000256" key="3">
    <source>
        <dbReference type="ARBA" id="ARBA00023163"/>
    </source>
</evidence>
<evidence type="ECO:0000313" key="5">
    <source>
        <dbReference type="EMBL" id="SKC81282.1"/>
    </source>
</evidence>
<dbReference type="Pfam" id="PF00356">
    <property type="entry name" value="LacI"/>
    <property type="match status" value="1"/>
</dbReference>
<evidence type="ECO:0000259" key="4">
    <source>
        <dbReference type="PROSITE" id="PS50932"/>
    </source>
</evidence>
<dbReference type="InterPro" id="IPR028082">
    <property type="entry name" value="Peripla_BP_I"/>
</dbReference>
<protein>
    <submittedName>
        <fullName evidence="5">Transcriptional regulator, LacI family</fullName>
    </submittedName>
</protein>
<dbReference type="InterPro" id="IPR010982">
    <property type="entry name" value="Lambda_DNA-bd_dom_sf"/>
</dbReference>
<dbReference type="AlphaFoldDB" id="A0A1T5LZ93"/>
<dbReference type="GO" id="GO:0000976">
    <property type="term" value="F:transcription cis-regulatory region binding"/>
    <property type="evidence" value="ECO:0007669"/>
    <property type="project" value="TreeGrafter"/>
</dbReference>
<dbReference type="SMART" id="SM00354">
    <property type="entry name" value="HTH_LACI"/>
    <property type="match status" value="1"/>
</dbReference>
<dbReference type="STRING" id="526729.SAMN04324258_4202"/>
<evidence type="ECO:0000313" key="6">
    <source>
        <dbReference type="Proteomes" id="UP000189777"/>
    </source>
</evidence>
<dbReference type="PANTHER" id="PTHR30146:SF153">
    <property type="entry name" value="LACTOSE OPERON REPRESSOR"/>
    <property type="match status" value="1"/>
</dbReference>
<dbReference type="CDD" id="cd06267">
    <property type="entry name" value="PBP1_LacI_sugar_binding-like"/>
    <property type="match status" value="1"/>
</dbReference>
<dbReference type="Pfam" id="PF13377">
    <property type="entry name" value="Peripla_BP_3"/>
    <property type="match status" value="1"/>
</dbReference>
<dbReference type="InterPro" id="IPR046335">
    <property type="entry name" value="LacI/GalR-like_sensor"/>
</dbReference>
<dbReference type="Proteomes" id="UP000189777">
    <property type="component" value="Unassembled WGS sequence"/>
</dbReference>
<sequence>MTSRRRATGPVTLKQVAAAAGVSVATASHALAGRGRMTDTTRARVQETADELGYVANSLARGLRTGRAQAIGIHHQSSAAALATPYFRDFLAGAIETAHRHDLDVVVLSSDASQPRATTPRVDGVVVVDPIGDDLRARELMEMPVPVVAGEHVPPQMSQCAVVAADHETAVRAVLDAAAAHGARRPLLAAPDAHSGWGILLRDIVARWCAEQGTTPVLVGTTFGDRSVARHRTLLEPVLAAHPDVDLVLGASSFVVRGAMEALRAAGRVPGSDVLVAACADETALAAEDPPVTAVELPAHALGVACVERLVALVEGDEDPVIAARTVRTVPAPVHLRASTAGDLLARRG</sequence>
<feature type="domain" description="HTH lacI-type" evidence="4">
    <location>
        <begin position="11"/>
        <end position="65"/>
    </location>
</feature>
<dbReference type="SUPFAM" id="SSF47413">
    <property type="entry name" value="lambda repressor-like DNA-binding domains"/>
    <property type="match status" value="1"/>
</dbReference>
<keyword evidence="6" id="KW-1185">Reference proteome</keyword>
<dbReference type="Gene3D" id="1.10.260.40">
    <property type="entry name" value="lambda repressor-like DNA-binding domains"/>
    <property type="match status" value="1"/>
</dbReference>
<dbReference type="RefSeq" id="WP_079576532.1">
    <property type="nucleotide sequence ID" value="NZ_FUZQ01000008.1"/>
</dbReference>
<reference evidence="5 6" key="1">
    <citation type="submission" date="2017-02" db="EMBL/GenBank/DDBJ databases">
        <authorList>
            <person name="Peterson S.W."/>
        </authorList>
    </citation>
    <scope>NUCLEOTIDE SEQUENCE [LARGE SCALE GENOMIC DNA]</scope>
    <source>
        <strain evidence="5 6">DSM 21481</strain>
    </source>
</reference>
<accession>A0A1T5LZ93</accession>
<keyword evidence="2" id="KW-0238">DNA-binding</keyword>
<dbReference type="Gene3D" id="3.40.50.2300">
    <property type="match status" value="2"/>
</dbReference>
<dbReference type="CDD" id="cd01392">
    <property type="entry name" value="HTH_LacI"/>
    <property type="match status" value="1"/>
</dbReference>
<dbReference type="EMBL" id="FUZQ01000008">
    <property type="protein sequence ID" value="SKC81282.1"/>
    <property type="molecule type" value="Genomic_DNA"/>
</dbReference>
<dbReference type="GO" id="GO:0003700">
    <property type="term" value="F:DNA-binding transcription factor activity"/>
    <property type="evidence" value="ECO:0007669"/>
    <property type="project" value="TreeGrafter"/>
</dbReference>
<dbReference type="PANTHER" id="PTHR30146">
    <property type="entry name" value="LACI-RELATED TRANSCRIPTIONAL REPRESSOR"/>
    <property type="match status" value="1"/>
</dbReference>
<name>A0A1T5LZ93_9MICO</name>
<dbReference type="InterPro" id="IPR000843">
    <property type="entry name" value="HTH_LacI"/>
</dbReference>
<gene>
    <name evidence="5" type="ORF">SAMN04324258_4202</name>
</gene>